<evidence type="ECO:0000313" key="2">
    <source>
        <dbReference type="Proteomes" id="UP001519291"/>
    </source>
</evidence>
<comment type="caution">
    <text evidence="1">The sequence shown here is derived from an EMBL/GenBank/DDBJ whole genome shotgun (WGS) entry which is preliminary data.</text>
</comment>
<dbReference type="GeneID" id="91569082"/>
<dbReference type="RefSeq" id="WP_209514785.1">
    <property type="nucleotide sequence ID" value="NZ_JAGIOH010000001.1"/>
</dbReference>
<dbReference type="EMBL" id="JAGIOH010000001">
    <property type="protein sequence ID" value="MBP2402750.1"/>
    <property type="molecule type" value="Genomic_DNA"/>
</dbReference>
<protein>
    <submittedName>
        <fullName evidence="1">Uncharacterized protein</fullName>
    </submittedName>
</protein>
<keyword evidence="2" id="KW-1185">Reference proteome</keyword>
<gene>
    <name evidence="1" type="ORF">JO379_002219</name>
</gene>
<name>A0ABS4Y292_9ACTN</name>
<organism evidence="1 2">
    <name type="scientific">Streptomyces syringium</name>
    <dbReference type="NCBI Taxonomy" id="76729"/>
    <lineage>
        <taxon>Bacteria</taxon>
        <taxon>Bacillati</taxon>
        <taxon>Actinomycetota</taxon>
        <taxon>Actinomycetes</taxon>
        <taxon>Kitasatosporales</taxon>
        <taxon>Streptomycetaceae</taxon>
        <taxon>Streptomyces</taxon>
    </lineage>
</organism>
<sequence>MACACDSAGQGDDFGFADFSGPAQLLKLISAQLATQLARLPPAGPVPHDPAPYG</sequence>
<dbReference type="Proteomes" id="UP001519291">
    <property type="component" value="Unassembled WGS sequence"/>
</dbReference>
<evidence type="ECO:0000313" key="1">
    <source>
        <dbReference type="EMBL" id="MBP2402750.1"/>
    </source>
</evidence>
<proteinExistence type="predicted"/>
<accession>A0ABS4Y292</accession>
<reference evidence="1 2" key="1">
    <citation type="submission" date="2021-03" db="EMBL/GenBank/DDBJ databases">
        <title>Sequencing the genomes of 1000 actinobacteria strains.</title>
        <authorList>
            <person name="Klenk H.-P."/>
        </authorList>
    </citation>
    <scope>NUCLEOTIDE SEQUENCE [LARGE SCALE GENOMIC DNA]</scope>
    <source>
        <strain evidence="1 2">DSM 41480</strain>
    </source>
</reference>